<evidence type="ECO:0000313" key="2">
    <source>
        <dbReference type="Proteomes" id="UP001331515"/>
    </source>
</evidence>
<evidence type="ECO:0000313" key="1">
    <source>
        <dbReference type="EMBL" id="KAK5898498.1"/>
    </source>
</evidence>
<gene>
    <name evidence="1" type="ORF">CgunFtcFv8_015911</name>
</gene>
<keyword evidence="2" id="KW-1185">Reference proteome</keyword>
<dbReference type="AlphaFoldDB" id="A0AAN8CBE2"/>
<sequence length="74" mass="8438">MQTSRNNLHRLLLSSHQSRRLVPSLPAVRSIIHAARRLTPTLSLVSREERHHHLFITPSSRGRHRAAGCMESVL</sequence>
<accession>A0AAN8CBE2</accession>
<proteinExistence type="predicted"/>
<reference evidence="1 2" key="1">
    <citation type="journal article" date="2023" name="Mol. Biol. Evol.">
        <title>Genomics of Secondarily Temperate Adaptation in the Only Non-Antarctic Icefish.</title>
        <authorList>
            <person name="Rivera-Colon A.G."/>
            <person name="Rayamajhi N."/>
            <person name="Minhas B.F."/>
            <person name="Madrigal G."/>
            <person name="Bilyk K.T."/>
            <person name="Yoon V."/>
            <person name="Hune M."/>
            <person name="Gregory S."/>
            <person name="Cheng C.H.C."/>
            <person name="Catchen J.M."/>
        </authorList>
    </citation>
    <scope>NUCLEOTIDE SEQUENCE [LARGE SCALE GENOMIC DNA]</scope>
    <source>
        <tissue evidence="1">White muscle</tissue>
    </source>
</reference>
<comment type="caution">
    <text evidence="1">The sequence shown here is derived from an EMBL/GenBank/DDBJ whole genome shotgun (WGS) entry which is preliminary data.</text>
</comment>
<dbReference type="Proteomes" id="UP001331515">
    <property type="component" value="Unassembled WGS sequence"/>
</dbReference>
<protein>
    <submittedName>
        <fullName evidence="1">Uncharacterized protein</fullName>
    </submittedName>
</protein>
<name>A0AAN8CBE2_CHAGU</name>
<organism evidence="1 2">
    <name type="scientific">Champsocephalus gunnari</name>
    <name type="common">Mackerel icefish</name>
    <dbReference type="NCBI Taxonomy" id="52237"/>
    <lineage>
        <taxon>Eukaryota</taxon>
        <taxon>Metazoa</taxon>
        <taxon>Chordata</taxon>
        <taxon>Craniata</taxon>
        <taxon>Vertebrata</taxon>
        <taxon>Euteleostomi</taxon>
        <taxon>Actinopterygii</taxon>
        <taxon>Neopterygii</taxon>
        <taxon>Teleostei</taxon>
        <taxon>Neoteleostei</taxon>
        <taxon>Acanthomorphata</taxon>
        <taxon>Eupercaria</taxon>
        <taxon>Perciformes</taxon>
        <taxon>Notothenioidei</taxon>
        <taxon>Channichthyidae</taxon>
        <taxon>Champsocephalus</taxon>
    </lineage>
</organism>
<dbReference type="EMBL" id="JAURVH010001533">
    <property type="protein sequence ID" value="KAK5898498.1"/>
    <property type="molecule type" value="Genomic_DNA"/>
</dbReference>